<reference evidence="6 7" key="1">
    <citation type="journal article" date="2019" name="Science">
        <title>Social genes are selection hotspots in kin groups of a soil microbe.</title>
        <authorList>
            <person name="Wielgoss S."/>
            <person name="Wolfensberger R."/>
            <person name="Sun L."/>
            <person name="Fiegna F."/>
            <person name="Velicer G.J."/>
        </authorList>
    </citation>
    <scope>NUCLEOTIDE SEQUENCE [LARGE SCALE GENOMIC DNA]</scope>
    <source>
        <strain evidence="6 7">MC3.5.9c15</strain>
    </source>
</reference>
<feature type="region of interest" description="Disordered" evidence="5">
    <location>
        <begin position="126"/>
        <end position="152"/>
    </location>
</feature>
<dbReference type="Proteomes" id="UP000320179">
    <property type="component" value="Chromosome"/>
</dbReference>
<sequence>MPRAEHGANAVPGSRLLLAARQVTALSGTHRGVAAELDGGAVDPHAPPSAQGLVEELVSESVGRGRVERGLVHPYYGQLGKALMKAWDADRSVKEHGLQGYFDMGMERGRAYSRIWMERAADYGASGSFAAKNGPGEDRRRPLSTAGDPTLNARREMRQQMRQEFRTTRRALIRVVQDAQGQLVDVQLLEPSHQPEVDKEALKDVRAMAEKLPPPPDEAVGGRSRLSSVWEFELLISISPPIPTFSFEFDEALGFIDTRLPLDRRIYKRVRLVEVR</sequence>
<accession>A0AAE6G800</accession>
<dbReference type="GO" id="GO:0016020">
    <property type="term" value="C:membrane"/>
    <property type="evidence" value="ECO:0007669"/>
    <property type="project" value="UniProtKB-SubCell"/>
</dbReference>
<evidence type="ECO:0000313" key="6">
    <source>
        <dbReference type="EMBL" id="QDE72634.1"/>
    </source>
</evidence>
<evidence type="ECO:0000256" key="2">
    <source>
        <dbReference type="ARBA" id="ARBA00022692"/>
    </source>
</evidence>
<protein>
    <submittedName>
        <fullName evidence="6">Uncharacterized protein</fullName>
    </submittedName>
</protein>
<name>A0AAE6G800_MYXXA</name>
<gene>
    <name evidence="6" type="ORF">BHS09_27895</name>
</gene>
<evidence type="ECO:0000256" key="1">
    <source>
        <dbReference type="ARBA" id="ARBA00004167"/>
    </source>
</evidence>
<proteinExistence type="predicted"/>
<dbReference type="InterPro" id="IPR006260">
    <property type="entry name" value="TonB/TolA_C"/>
</dbReference>
<organism evidence="6 7">
    <name type="scientific">Myxococcus xanthus</name>
    <dbReference type="NCBI Taxonomy" id="34"/>
    <lineage>
        <taxon>Bacteria</taxon>
        <taxon>Pseudomonadati</taxon>
        <taxon>Myxococcota</taxon>
        <taxon>Myxococcia</taxon>
        <taxon>Myxococcales</taxon>
        <taxon>Cystobacterineae</taxon>
        <taxon>Myxococcaceae</taxon>
        <taxon>Myxococcus</taxon>
    </lineage>
</organism>
<keyword evidence="3" id="KW-1133">Transmembrane helix</keyword>
<dbReference type="EMBL" id="CP017174">
    <property type="protein sequence ID" value="QDE72634.1"/>
    <property type="molecule type" value="Genomic_DNA"/>
</dbReference>
<evidence type="ECO:0000256" key="3">
    <source>
        <dbReference type="ARBA" id="ARBA00022989"/>
    </source>
</evidence>
<dbReference type="SUPFAM" id="SSF74653">
    <property type="entry name" value="TolA/TonB C-terminal domain"/>
    <property type="match status" value="1"/>
</dbReference>
<dbReference type="AlphaFoldDB" id="A0AAE6G800"/>
<evidence type="ECO:0000256" key="4">
    <source>
        <dbReference type="ARBA" id="ARBA00023136"/>
    </source>
</evidence>
<dbReference type="Pfam" id="PF13103">
    <property type="entry name" value="TonB_2"/>
    <property type="match status" value="1"/>
</dbReference>
<dbReference type="Gene3D" id="3.30.1150.10">
    <property type="match status" value="1"/>
</dbReference>
<evidence type="ECO:0000256" key="5">
    <source>
        <dbReference type="SAM" id="MobiDB-lite"/>
    </source>
</evidence>
<dbReference type="NCBIfam" id="TIGR01352">
    <property type="entry name" value="tonB_Cterm"/>
    <property type="match status" value="1"/>
</dbReference>
<keyword evidence="2" id="KW-0812">Transmembrane</keyword>
<keyword evidence="4" id="KW-0472">Membrane</keyword>
<comment type="subcellular location">
    <subcellularLocation>
        <location evidence="1">Membrane</location>
        <topology evidence="1">Single-pass membrane protein</topology>
    </subcellularLocation>
</comment>
<evidence type="ECO:0000313" key="7">
    <source>
        <dbReference type="Proteomes" id="UP000320179"/>
    </source>
</evidence>